<gene>
    <name evidence="2" type="ORF">EPH_0013940</name>
</gene>
<organism evidence="2 3">
    <name type="scientific">Eimeria praecox</name>
    <dbReference type="NCBI Taxonomy" id="51316"/>
    <lineage>
        <taxon>Eukaryota</taxon>
        <taxon>Sar</taxon>
        <taxon>Alveolata</taxon>
        <taxon>Apicomplexa</taxon>
        <taxon>Conoidasida</taxon>
        <taxon>Coccidia</taxon>
        <taxon>Eucoccidiorida</taxon>
        <taxon>Eimeriorina</taxon>
        <taxon>Eimeriidae</taxon>
        <taxon>Eimeria</taxon>
    </lineage>
</organism>
<feature type="compositionally biased region" description="Polar residues" evidence="1">
    <location>
        <begin position="680"/>
        <end position="689"/>
    </location>
</feature>
<feature type="compositionally biased region" description="Low complexity" evidence="1">
    <location>
        <begin position="161"/>
        <end position="181"/>
    </location>
</feature>
<dbReference type="GO" id="GO:0016592">
    <property type="term" value="C:mediator complex"/>
    <property type="evidence" value="ECO:0007669"/>
    <property type="project" value="TreeGrafter"/>
</dbReference>
<dbReference type="GO" id="GO:0045944">
    <property type="term" value="P:positive regulation of transcription by RNA polymerase II"/>
    <property type="evidence" value="ECO:0007669"/>
    <property type="project" value="TreeGrafter"/>
</dbReference>
<feature type="compositionally biased region" description="Low complexity" evidence="1">
    <location>
        <begin position="805"/>
        <end position="821"/>
    </location>
</feature>
<dbReference type="OrthoDB" id="289038at2759"/>
<reference evidence="2" key="1">
    <citation type="submission" date="2013-10" db="EMBL/GenBank/DDBJ databases">
        <title>Genomic analysis of the causative agents of coccidiosis in chickens.</title>
        <authorList>
            <person name="Reid A.J."/>
            <person name="Blake D."/>
            <person name="Billington K."/>
            <person name="Browne H."/>
            <person name="Dunn M."/>
            <person name="Hung S."/>
            <person name="Kawahara F."/>
            <person name="Miranda-Saavedra D."/>
            <person name="Mourier T."/>
            <person name="Nagra H."/>
            <person name="Otto T.D."/>
            <person name="Rawlings N."/>
            <person name="Sanchez A."/>
            <person name="Sanders M."/>
            <person name="Subramaniam C."/>
            <person name="Tay Y."/>
            <person name="Dear P."/>
            <person name="Doerig C."/>
            <person name="Gruber A."/>
            <person name="Parkinson J."/>
            <person name="Shirley M."/>
            <person name="Wan K.L."/>
            <person name="Berriman M."/>
            <person name="Tomley F."/>
            <person name="Pain A."/>
        </authorList>
    </citation>
    <scope>NUCLEOTIDE SEQUENCE [LARGE SCALE GENOMIC DNA]</scope>
    <source>
        <strain evidence="2">Houghton</strain>
    </source>
</reference>
<feature type="compositionally biased region" description="Basic and acidic residues" evidence="1">
    <location>
        <begin position="1707"/>
        <end position="1719"/>
    </location>
</feature>
<dbReference type="EMBL" id="HG693258">
    <property type="protein sequence ID" value="CDI85002.1"/>
    <property type="molecule type" value="Genomic_DNA"/>
</dbReference>
<feature type="compositionally biased region" description="Low complexity" evidence="1">
    <location>
        <begin position="315"/>
        <end position="350"/>
    </location>
</feature>
<evidence type="ECO:0000313" key="3">
    <source>
        <dbReference type="Proteomes" id="UP000018201"/>
    </source>
</evidence>
<dbReference type="PANTHER" id="PTHR46007">
    <property type="entry name" value="MEDIATOR OF RNA POLYMERASE II TRANSCRIPTION SUBUNIT 12"/>
    <property type="match status" value="1"/>
</dbReference>
<dbReference type="Proteomes" id="UP000018201">
    <property type="component" value="Unassembled WGS sequence"/>
</dbReference>
<accession>U6GZH9</accession>
<dbReference type="GO" id="GO:0016787">
    <property type="term" value="F:hydrolase activity"/>
    <property type="evidence" value="ECO:0007669"/>
    <property type="project" value="UniProtKB-KW"/>
</dbReference>
<feature type="compositionally biased region" description="Low complexity" evidence="1">
    <location>
        <begin position="261"/>
        <end position="275"/>
    </location>
</feature>
<name>U6GZH9_9EIME</name>
<feature type="region of interest" description="Disordered" evidence="1">
    <location>
        <begin position="153"/>
        <end position="226"/>
    </location>
</feature>
<dbReference type="VEuPathDB" id="ToxoDB:EPH_0013940"/>
<feature type="compositionally biased region" description="Low complexity" evidence="1">
    <location>
        <begin position="190"/>
        <end position="221"/>
    </location>
</feature>
<reference evidence="2" key="2">
    <citation type="submission" date="2013-10" db="EMBL/GenBank/DDBJ databases">
        <authorList>
            <person name="Aslett M."/>
        </authorList>
    </citation>
    <scope>NUCLEOTIDE SEQUENCE [LARGE SCALE GENOMIC DNA]</scope>
    <source>
        <strain evidence="2">Houghton</strain>
    </source>
</reference>
<feature type="compositionally biased region" description="Low complexity" evidence="1">
    <location>
        <begin position="289"/>
        <end position="301"/>
    </location>
</feature>
<feature type="compositionally biased region" description="Low complexity" evidence="1">
    <location>
        <begin position="503"/>
        <end position="518"/>
    </location>
</feature>
<sequence length="1732" mass="184690">MSDTAAAAATAAAATAAAAATLLHRLQQTRGLLLQHRYTALPSQLTPLNSMGDRRCCLQQMQRPLLLLLLLLLLPAFAANATQQHGRSPLLPPTDAAAPAAPAAAAAAADLNMYGGVPSPQPQQHMLQQQLLQYTGQQQQQGLLNRRTETLHASTGYNNGPQQQQQQQLQQQQHQQPVLQQIRRSGVGASGSAPASSAAAAAAADFQQQQQQRQQQQTLQQLSEGDTATGEMHSFVAASGVTGSGLLQSGLVKTGGDDLGSSSSSSNSSSNSSSSQGDGGPLEAPAVDSNSSSSSSSNFSIRRSRRAAVRRQQFSPASDSEVSAAAAAGPKGRNSSNNNRTNSNNSNSNTISLGCQDTGSAIAAAEAAAARLAADLESDDDWEVAATHAVAAVETQQEQVPRQLQRLLQQQQHQQQQQQQQQQMAASWSSPEMQGERWPWVYFNDSCVTRFAFPSGLEEEGQQQQQQQQQQQYDSSLLCSTDEVQFLHHRQIHPSFPSSLPLQQQQHQHQQQHQQQQQAENSSYLLSRTVHSVTYIRGDIVAAPEDPPLPPALEAFVHAENERLFSRLREQEERMQLLTSFVLQQQTFISHLLRQQLPAALRQLELQRQQQEAQQAFVVAAAAAEAGDNFAADAAEKQQLLPLLQQLAFVPKSWWASFVRGTDYPCVSVLLPQHLRPPRDSTNSNSYLHSATDKAGKAAAAAAAAAAPPPQQQQQEQQQQGDIHVDLEESDALQQGQQQAQQQQQHKKTPKRGSTAWTAAVCPEVLEEAGVVDYSSILCPHYIRHLQQQRRNGKRPSFWSANDPSSSSSSSSNSSNSSSNSAVGQPYGIDPLAVWSGEAKLVPVGVLKSIFAAVGLRASVETPLLQQAVCNRCAAALRGLADLSALQHREVDFFVSSAKQQHLIAAGPAAAAPAPVCPAATTDPALAAASPAATAAAAPAADGESLQTEQQLTLEGDYQNTPKTAQTANAEPSQQLLLLPAADGESLQTEQQLTLEGDYQNTPKTAQTANAEPSQQLLLQQQMQQQQMQQQQILQPQLKLEEEEFVLVSRRVLQHMLGQHAVYLSSCSAAAREGPRGGPLMTLLAAAAATQQQRGSRGSKCKNRRVCGDSAFAWAAYEDVRKEVIANRVWPFEEETLAAAAAAATAAAHASTDAAAGKAGLGTGRRSDSTGATTHVEGDADTHGSAAAAAAEDAAAAAGPTLDVSAELLCSHGNLLPLPLQHSKQKLSPRLLVPAAALLRYLSIETAKWPLLKELEVPQPLILSASRLVPQSASECTICLSEQQQQQQQRQRWRHRMKEEEKLLGPILGNRWTVKREPLQGTSKTHAAVPRAGVYQLVPEEWRSQWQHFVGSPDEETGMDLRPPPLDVSSLICDCVVPGLKVDPTDSVLSPAFLCSPPPSESAVCLTPPGPRPAAPVFSFPHLKPCPSCVPRLRMQPQGLYDFPPVDLPIHLAANCHHVVAAAQQLQQHEQPQTQQKGSSRSRSAQGSRLFSRRMMAEISGATPVDCAVASVVAAVTEASESVRRVRVALRVPGASVLFAAPELACAGVASAEVGDGVAGGEGALQGAAVHAVGGKPHYIELSSLAASGNGNLRMRQLGLRVGADCCIHYTVDGSDPVVCEDQVVGKPQAAQEQLQHVQQHQATAPVIELSVQSTNDTNCSNNSTTSGGSLNGGGSGSNSDGANTSSNKNSTNSSIGSRGSPGFLAKAEHCEDLTREKPLPMAHPSSPQQKL</sequence>
<dbReference type="GO" id="GO:0003713">
    <property type="term" value="F:transcription coactivator activity"/>
    <property type="evidence" value="ECO:0007669"/>
    <property type="project" value="TreeGrafter"/>
</dbReference>
<feature type="region of interest" description="Disordered" evidence="1">
    <location>
        <begin position="495"/>
        <end position="521"/>
    </location>
</feature>
<feature type="region of interest" description="Disordered" evidence="1">
    <location>
        <begin position="793"/>
        <end position="823"/>
    </location>
</feature>
<feature type="compositionally biased region" description="Low complexity" evidence="1">
    <location>
        <begin position="1678"/>
        <end position="1695"/>
    </location>
</feature>
<feature type="compositionally biased region" description="Low complexity" evidence="1">
    <location>
        <begin position="698"/>
        <end position="720"/>
    </location>
</feature>
<feature type="compositionally biased region" description="Low complexity" evidence="1">
    <location>
        <begin position="734"/>
        <end position="744"/>
    </location>
</feature>
<feature type="compositionally biased region" description="Low complexity" evidence="1">
    <location>
        <begin position="1654"/>
        <end position="1669"/>
    </location>
</feature>
<dbReference type="InterPro" id="IPR051647">
    <property type="entry name" value="Mediator_comp_sub12"/>
</dbReference>
<keyword evidence="3" id="KW-1185">Reference proteome</keyword>
<evidence type="ECO:0000313" key="2">
    <source>
        <dbReference type="EMBL" id="CDI85002.1"/>
    </source>
</evidence>
<protein>
    <submittedName>
        <fullName evidence="2">Ubiquitin carboxyl-terminal hydrolase, putative</fullName>
    </submittedName>
</protein>
<dbReference type="PANTHER" id="PTHR46007:SF8">
    <property type="entry name" value="C2H2-TYPE DOMAIN-CONTAINING PROTEIN"/>
    <property type="match status" value="1"/>
</dbReference>
<feature type="region of interest" description="Disordered" evidence="1">
    <location>
        <begin position="1154"/>
        <end position="1187"/>
    </location>
</feature>
<feature type="region of interest" description="Disordered" evidence="1">
    <location>
        <begin position="248"/>
        <end position="352"/>
    </location>
</feature>
<proteinExistence type="predicted"/>
<feature type="region of interest" description="Disordered" evidence="1">
    <location>
        <begin position="1464"/>
        <end position="1487"/>
    </location>
</feature>
<keyword evidence="2" id="KW-0378">Hydrolase</keyword>
<feature type="region of interest" description="Disordered" evidence="1">
    <location>
        <begin position="674"/>
        <end position="755"/>
    </location>
</feature>
<evidence type="ECO:0000256" key="1">
    <source>
        <dbReference type="SAM" id="MobiDB-lite"/>
    </source>
</evidence>
<feature type="region of interest" description="Disordered" evidence="1">
    <location>
        <begin position="1654"/>
        <end position="1732"/>
    </location>
</feature>